<dbReference type="EMBL" id="CM047902">
    <property type="protein sequence ID" value="KAJ0096259.1"/>
    <property type="molecule type" value="Genomic_DNA"/>
</dbReference>
<evidence type="ECO:0000313" key="1">
    <source>
        <dbReference type="EMBL" id="KAJ0096259.1"/>
    </source>
</evidence>
<dbReference type="Proteomes" id="UP001164250">
    <property type="component" value="Chromosome 6"/>
</dbReference>
<keyword evidence="2" id="KW-1185">Reference proteome</keyword>
<name>A0ACC1BBK6_9ROSI</name>
<sequence>MAEETEFQKGEEGTETEMKPWEQHSRVISIPRFDYNAPSSILQRSHSGFLITCTIKREKSATKEAITILQKYIASYYSDGSGSVKNSDTNGDAKRRKICTDEASEECANGAESGGTKEDPGGLPKDDCSSHSKVDTNTEYDFDMSLVKLTRSGLLLLTFPRENSYNVVGVVSNIVQSLDSGTLKSPLWCHRIFPIQSTCILKEVDLEATVSKLVLQFVNDKQNKLSRPVKFAVGYNRRGFDKTQMKTTKDTLNDSNLFAMLDRNKCFNVVAAAVKDVVSDSEVDLKFPELSILVELLPLAVPATEPLVVAVSVLPHNLVTTKPRLCIRALVSVTNAKNEKTRNKSHL</sequence>
<protein>
    <submittedName>
        <fullName evidence="1">Uncharacterized protein</fullName>
    </submittedName>
</protein>
<proteinExistence type="predicted"/>
<comment type="caution">
    <text evidence="1">The sequence shown here is derived from an EMBL/GenBank/DDBJ whole genome shotgun (WGS) entry which is preliminary data.</text>
</comment>
<evidence type="ECO:0000313" key="2">
    <source>
        <dbReference type="Proteomes" id="UP001164250"/>
    </source>
</evidence>
<accession>A0ACC1BBK6</accession>
<reference evidence="2" key="1">
    <citation type="journal article" date="2023" name="G3 (Bethesda)">
        <title>Genome assembly and association tests identify interacting loci associated with vigor, precocity, and sex in interspecific pistachio rootstocks.</title>
        <authorList>
            <person name="Palmer W."/>
            <person name="Jacygrad E."/>
            <person name="Sagayaradj S."/>
            <person name="Cavanaugh K."/>
            <person name="Han R."/>
            <person name="Bertier L."/>
            <person name="Beede B."/>
            <person name="Kafkas S."/>
            <person name="Golino D."/>
            <person name="Preece J."/>
            <person name="Michelmore R."/>
        </authorList>
    </citation>
    <scope>NUCLEOTIDE SEQUENCE [LARGE SCALE GENOMIC DNA]</scope>
</reference>
<organism evidence="1 2">
    <name type="scientific">Pistacia atlantica</name>
    <dbReference type="NCBI Taxonomy" id="434234"/>
    <lineage>
        <taxon>Eukaryota</taxon>
        <taxon>Viridiplantae</taxon>
        <taxon>Streptophyta</taxon>
        <taxon>Embryophyta</taxon>
        <taxon>Tracheophyta</taxon>
        <taxon>Spermatophyta</taxon>
        <taxon>Magnoliopsida</taxon>
        <taxon>eudicotyledons</taxon>
        <taxon>Gunneridae</taxon>
        <taxon>Pentapetalae</taxon>
        <taxon>rosids</taxon>
        <taxon>malvids</taxon>
        <taxon>Sapindales</taxon>
        <taxon>Anacardiaceae</taxon>
        <taxon>Pistacia</taxon>
    </lineage>
</organism>
<gene>
    <name evidence="1" type="ORF">Patl1_15699</name>
</gene>